<dbReference type="OrthoDB" id="3830636at2"/>
<reference evidence="1 2" key="1">
    <citation type="submission" date="2019-03" db="EMBL/GenBank/DDBJ databases">
        <title>Genomic Encyclopedia of Type Strains, Phase III (KMG-III): the genomes of soil and plant-associated and newly described type strains.</title>
        <authorList>
            <person name="Whitman W."/>
        </authorList>
    </citation>
    <scope>NUCLEOTIDE SEQUENCE [LARGE SCALE GENOMIC DNA]</scope>
    <source>
        <strain evidence="1 2">VKM Ac-2573</strain>
    </source>
</reference>
<comment type="caution">
    <text evidence="1">The sequence shown here is derived from an EMBL/GenBank/DDBJ whole genome shotgun (WGS) entry which is preliminary data.</text>
</comment>
<dbReference type="AlphaFoldDB" id="A0A4R8C613"/>
<dbReference type="Proteomes" id="UP000295146">
    <property type="component" value="Unassembled WGS sequence"/>
</dbReference>
<proteinExistence type="predicted"/>
<protein>
    <submittedName>
        <fullName evidence="1">Uncharacterized protein</fullName>
    </submittedName>
</protein>
<dbReference type="EMBL" id="SODP01000002">
    <property type="protein sequence ID" value="TDW71358.1"/>
    <property type="molecule type" value="Genomic_DNA"/>
</dbReference>
<name>A0A4R8C613_9ACTN</name>
<keyword evidence="2" id="KW-1185">Reference proteome</keyword>
<accession>A0A4R8C613</accession>
<dbReference type="RefSeq" id="WP_134106433.1">
    <property type="nucleotide sequence ID" value="NZ_SODP01000002.1"/>
</dbReference>
<organism evidence="1 2">
    <name type="scientific">Kribbella pratensis</name>
    <dbReference type="NCBI Taxonomy" id="2512112"/>
    <lineage>
        <taxon>Bacteria</taxon>
        <taxon>Bacillati</taxon>
        <taxon>Actinomycetota</taxon>
        <taxon>Actinomycetes</taxon>
        <taxon>Propionibacteriales</taxon>
        <taxon>Kribbellaceae</taxon>
        <taxon>Kribbella</taxon>
    </lineage>
</organism>
<evidence type="ECO:0000313" key="2">
    <source>
        <dbReference type="Proteomes" id="UP000295146"/>
    </source>
</evidence>
<sequence length="151" mass="16487">MTTLERFIVSDGSSHADAARAARLILRSVQGSVNRYETDIPIASADWPSGVLSAAEVLRGVAARTGRVERGGYAQTGIIAYADDEIWSAFVEFAPWAYDATVWSSAGHDIVSLSDEAQSIVIRVNRSQYDAIAAALGDVSLRSIRKWRRMR</sequence>
<gene>
    <name evidence="1" type="ORF">EV653_5440</name>
</gene>
<evidence type="ECO:0000313" key="1">
    <source>
        <dbReference type="EMBL" id="TDW71358.1"/>
    </source>
</evidence>